<dbReference type="Gene3D" id="3.40.50.1820">
    <property type="entry name" value="alpha/beta hydrolase"/>
    <property type="match status" value="1"/>
</dbReference>
<dbReference type="InterPro" id="IPR013094">
    <property type="entry name" value="AB_hydrolase_3"/>
</dbReference>
<dbReference type="InterPro" id="IPR029058">
    <property type="entry name" value="AB_hydrolase_fold"/>
</dbReference>
<dbReference type="GO" id="GO:0004806">
    <property type="term" value="F:triacylglycerol lipase activity"/>
    <property type="evidence" value="ECO:0007669"/>
    <property type="project" value="TreeGrafter"/>
</dbReference>
<feature type="domain" description="Alpha/beta hydrolase fold-3" evidence="4">
    <location>
        <begin position="72"/>
        <end position="274"/>
    </location>
</feature>
<dbReference type="EMBL" id="CP015225">
    <property type="protein sequence ID" value="AMZ71272.1"/>
    <property type="molecule type" value="Genomic_DNA"/>
</dbReference>
<evidence type="ECO:0000256" key="1">
    <source>
        <dbReference type="ARBA" id="ARBA00010515"/>
    </source>
</evidence>
<comment type="similarity">
    <text evidence="1">Belongs to the 'GDXG' lipolytic enzyme family.</text>
</comment>
<dbReference type="InterPro" id="IPR002168">
    <property type="entry name" value="Lipase_GDXG_HIS_AS"/>
</dbReference>
<dbReference type="AlphaFoldDB" id="A0A159ZY76"/>
<protein>
    <submittedName>
        <fullName evidence="5">Esterase</fullName>
    </submittedName>
</protein>
<dbReference type="InterPro" id="IPR050300">
    <property type="entry name" value="GDXG_lipolytic_enzyme"/>
</dbReference>
<reference evidence="5 6" key="2">
    <citation type="journal article" date="2018" name="Nature">
        <title>Mutant phenotypes for thousands of bacterial genes of unknown function.</title>
        <authorList>
            <person name="Price M.N."/>
            <person name="Wetmore K.M."/>
            <person name="Waters R.J."/>
            <person name="Callaghan M."/>
            <person name="Ray J."/>
            <person name="Liu H."/>
            <person name="Kuehl J.V."/>
            <person name="Melnyk R.A."/>
            <person name="Lamson J.S."/>
            <person name="Suh Y."/>
            <person name="Carlson H.K."/>
            <person name="Esquivel Z."/>
            <person name="Sadeeshkumar H."/>
            <person name="Chakraborty R."/>
            <person name="Zane G.M."/>
            <person name="Rubin B.E."/>
            <person name="Wall J.D."/>
            <person name="Visel A."/>
            <person name="Bristow J."/>
            <person name="Blow M.J."/>
            <person name="Arkin A.P."/>
            <person name="Deutschbauer A.M."/>
        </authorList>
    </citation>
    <scope>NUCLEOTIDE SEQUENCE [LARGE SCALE GENOMIC DNA]</scope>
    <source>
        <strain evidence="5 6">FW300-N2E2</strain>
    </source>
</reference>
<dbReference type="Pfam" id="PF07859">
    <property type="entry name" value="Abhydrolase_3"/>
    <property type="match status" value="1"/>
</dbReference>
<dbReference type="PROSITE" id="PS01174">
    <property type="entry name" value="LIPASE_GDXG_SER"/>
    <property type="match status" value="1"/>
</dbReference>
<dbReference type="SUPFAM" id="SSF53474">
    <property type="entry name" value="alpha/beta-Hydrolases"/>
    <property type="match status" value="1"/>
</dbReference>
<reference evidence="6" key="1">
    <citation type="submission" date="2016-04" db="EMBL/GenBank/DDBJ databases">
        <authorList>
            <person name="Ray J."/>
            <person name="Price M."/>
            <person name="Deutschbauer A."/>
        </authorList>
    </citation>
    <scope>NUCLEOTIDE SEQUENCE [LARGE SCALE GENOMIC DNA]</scope>
    <source>
        <strain evidence="6">FW300-N2E2</strain>
    </source>
</reference>
<dbReference type="RefSeq" id="WP_063321832.1">
    <property type="nucleotide sequence ID" value="NZ_CP015225.1"/>
</dbReference>
<name>A0A159ZY76_PSEFL</name>
<evidence type="ECO:0000256" key="3">
    <source>
        <dbReference type="PROSITE-ProRule" id="PRU10038"/>
    </source>
</evidence>
<organism evidence="5 6">
    <name type="scientific">Pseudomonas fluorescens</name>
    <dbReference type="NCBI Taxonomy" id="294"/>
    <lineage>
        <taxon>Bacteria</taxon>
        <taxon>Pseudomonadati</taxon>
        <taxon>Pseudomonadota</taxon>
        <taxon>Gammaproteobacteria</taxon>
        <taxon>Pseudomonadales</taxon>
        <taxon>Pseudomonadaceae</taxon>
        <taxon>Pseudomonas</taxon>
    </lineage>
</organism>
<evidence type="ECO:0000313" key="5">
    <source>
        <dbReference type="EMBL" id="AMZ71272.1"/>
    </source>
</evidence>
<keyword evidence="2" id="KW-0378">Hydrolase</keyword>
<proteinExistence type="inferred from homology"/>
<accession>A0A159ZY76</accession>
<feature type="active site" evidence="3">
    <location>
        <position position="146"/>
    </location>
</feature>
<dbReference type="InterPro" id="IPR033140">
    <property type="entry name" value="Lipase_GDXG_put_SER_AS"/>
</dbReference>
<dbReference type="PANTHER" id="PTHR48081">
    <property type="entry name" value="AB HYDROLASE SUPERFAMILY PROTEIN C4A8.06C"/>
    <property type="match status" value="1"/>
</dbReference>
<gene>
    <name evidence="5" type="ORF">TK06_09215</name>
</gene>
<dbReference type="PROSITE" id="PS01173">
    <property type="entry name" value="LIPASE_GDXG_HIS"/>
    <property type="match status" value="1"/>
</dbReference>
<dbReference type="Proteomes" id="UP000076083">
    <property type="component" value="Chromosome"/>
</dbReference>
<sequence>MRAQSEAVERVIARIQTVYGRWRRHTPIETLRRDWDDLFWADKLTCETQDASANGVPVRWIKTPGVAEQQVLIYLHGGGFKMGSLTSHHDLMVRLSVAAGCRILGVDYRLLPEHGFPEPLLDVLAVYDWLVAQGFEPDQLAIAGDSAGGGLAAAALLALRDKGRPLPAAAVLLSAWTDLSASGESYLTRAESDPIHQRPMIVALAAQYLGKDGDPFDPLASPLHGDLTGLPPLLLQVGDRETGLDDSTLFAAKARAVGVAVELQVWPQMFHVFQQFAAELAEAREAIACIGAFLRKHWNLK</sequence>
<evidence type="ECO:0000313" key="6">
    <source>
        <dbReference type="Proteomes" id="UP000076083"/>
    </source>
</evidence>
<evidence type="ECO:0000256" key="2">
    <source>
        <dbReference type="ARBA" id="ARBA00022801"/>
    </source>
</evidence>
<dbReference type="PANTHER" id="PTHR48081:SF30">
    <property type="entry name" value="ACETYL-HYDROLASE LIPR-RELATED"/>
    <property type="match status" value="1"/>
</dbReference>
<evidence type="ECO:0000259" key="4">
    <source>
        <dbReference type="Pfam" id="PF07859"/>
    </source>
</evidence>